<dbReference type="EMBL" id="RJKE01000001">
    <property type="protein sequence ID" value="ROO90118.1"/>
    <property type="molecule type" value="Genomic_DNA"/>
</dbReference>
<feature type="domain" description="Low molecular weight protein antigen 6 PH" evidence="2">
    <location>
        <begin position="56"/>
        <end position="145"/>
    </location>
</feature>
<dbReference type="Pfam" id="PF10756">
    <property type="entry name" value="bPH_6"/>
    <property type="match status" value="1"/>
</dbReference>
<protein>
    <submittedName>
        <fullName evidence="3">PH (Pleckstrin Homology) domain-containing protein</fullName>
    </submittedName>
</protein>
<accession>A0A3N1DAH9</accession>
<organism evidence="3 4">
    <name type="scientific">Actinocorallia herbida</name>
    <dbReference type="NCBI Taxonomy" id="58109"/>
    <lineage>
        <taxon>Bacteria</taxon>
        <taxon>Bacillati</taxon>
        <taxon>Actinomycetota</taxon>
        <taxon>Actinomycetes</taxon>
        <taxon>Streptosporangiales</taxon>
        <taxon>Thermomonosporaceae</taxon>
        <taxon>Actinocorallia</taxon>
    </lineage>
</organism>
<reference evidence="3 4" key="1">
    <citation type="submission" date="2018-11" db="EMBL/GenBank/DDBJ databases">
        <title>Sequencing the genomes of 1000 actinobacteria strains.</title>
        <authorList>
            <person name="Klenk H.-P."/>
        </authorList>
    </citation>
    <scope>NUCLEOTIDE SEQUENCE [LARGE SCALE GENOMIC DNA]</scope>
    <source>
        <strain evidence="3 4">DSM 44254</strain>
    </source>
</reference>
<name>A0A3N1DAH9_9ACTN</name>
<dbReference type="Proteomes" id="UP000272400">
    <property type="component" value="Unassembled WGS sequence"/>
</dbReference>
<comment type="caution">
    <text evidence="3">The sequence shown here is derived from an EMBL/GenBank/DDBJ whole genome shotgun (WGS) entry which is preliminary data.</text>
</comment>
<sequence>MKVFRSRTGWVLGWVWLVFAAVNFVDLALRGRDKASLIVTAVLLLTCGLAYVMGLRPAVRGDETGVSIENPFKTTRLPWSTVRKIGTGRALSFDHAGGHIDSWAVQVSARKAATAARASPEDLASRTPVTFAAEQLEELRNAAPAAPTAEPRPTWSIPALAAVLAPLALLVIAALV</sequence>
<feature type="transmembrane region" description="Helical" evidence="1">
    <location>
        <begin position="36"/>
        <end position="54"/>
    </location>
</feature>
<keyword evidence="1" id="KW-0812">Transmembrane</keyword>
<evidence type="ECO:0000313" key="3">
    <source>
        <dbReference type="EMBL" id="ROO90118.1"/>
    </source>
</evidence>
<keyword evidence="1" id="KW-1133">Transmembrane helix</keyword>
<feature type="transmembrane region" description="Helical" evidence="1">
    <location>
        <begin position="155"/>
        <end position="175"/>
    </location>
</feature>
<keyword evidence="1" id="KW-0472">Membrane</keyword>
<feature type="transmembrane region" description="Helical" evidence="1">
    <location>
        <begin position="12"/>
        <end position="29"/>
    </location>
</feature>
<dbReference type="InterPro" id="IPR019692">
    <property type="entry name" value="CFP-6_PH"/>
</dbReference>
<evidence type="ECO:0000256" key="1">
    <source>
        <dbReference type="SAM" id="Phobius"/>
    </source>
</evidence>
<dbReference type="OrthoDB" id="3819655at2"/>
<gene>
    <name evidence="3" type="ORF">EDD29_7834</name>
</gene>
<dbReference type="AlphaFoldDB" id="A0A3N1DAH9"/>
<proteinExistence type="predicted"/>
<keyword evidence="4" id="KW-1185">Reference proteome</keyword>
<evidence type="ECO:0000313" key="4">
    <source>
        <dbReference type="Proteomes" id="UP000272400"/>
    </source>
</evidence>
<evidence type="ECO:0000259" key="2">
    <source>
        <dbReference type="Pfam" id="PF10756"/>
    </source>
</evidence>
<dbReference type="RefSeq" id="WP_123669115.1">
    <property type="nucleotide sequence ID" value="NZ_RJKE01000001.1"/>
</dbReference>